<keyword evidence="3" id="KW-1185">Reference proteome</keyword>
<evidence type="ECO:0000313" key="2">
    <source>
        <dbReference type="EMBL" id="MBE4908557.1"/>
    </source>
</evidence>
<dbReference type="PANTHER" id="PTHR15032:SF4">
    <property type="entry name" value="N-ACYL-PHOSPHATIDYLETHANOLAMINE-HYDROLYZING PHOSPHOLIPASE D"/>
    <property type="match status" value="1"/>
</dbReference>
<comment type="caution">
    <text evidence="2">The sequence shown here is derived from an EMBL/GenBank/DDBJ whole genome shotgun (WGS) entry which is preliminary data.</text>
</comment>
<feature type="domain" description="Metallo-beta-lactamase" evidence="1">
    <location>
        <begin position="115"/>
        <end position="310"/>
    </location>
</feature>
<sequence>MFYILSFILIFLLTLILFLKLHPVFGGTLSDEEKEMYRTFPNYVNGKFVNTFDLNMKMSPATIVTLMRDGLVGKEERRPKTPLPVSFNNKTISSEDNLTWFGHSTFLLNIDKKHILVDPMFGQTASPVSFAGSKRYSKEVLAIIDKLPPIDAVLITHDHYDHLDYPSILKLKEKVSEFFVPYGVGAHLVRWGIQRDKIREFNWWEEILWSEFTFSFVPSQHFSGRGITNRDSTLWGGWVILGKTSRIYVSGDGGYGPHFKQIGKKYGPFDHTIVEGGQYDPRWSAVHMQPEESVQAHLDVAGRNMILSHWGAFTLAYHSWKEPIERALVEAEAKGVTLITPKLGETVHLQSNMAKSTLPWWREKD</sequence>
<dbReference type="Pfam" id="PF12706">
    <property type="entry name" value="Lactamase_B_2"/>
    <property type="match status" value="1"/>
</dbReference>
<dbReference type="InterPro" id="IPR001279">
    <property type="entry name" value="Metallo-B-lactamas"/>
</dbReference>
<dbReference type="Proteomes" id="UP001516662">
    <property type="component" value="Unassembled WGS sequence"/>
</dbReference>
<dbReference type="Gene3D" id="3.60.15.10">
    <property type="entry name" value="Ribonuclease Z/Hydroxyacylglutathione hydrolase-like"/>
    <property type="match status" value="1"/>
</dbReference>
<evidence type="ECO:0000259" key="1">
    <source>
        <dbReference type="Pfam" id="PF12706"/>
    </source>
</evidence>
<evidence type="ECO:0000313" key="3">
    <source>
        <dbReference type="Proteomes" id="UP001516662"/>
    </source>
</evidence>
<proteinExistence type="predicted"/>
<dbReference type="EMBL" id="JADCLJ010000020">
    <property type="protein sequence ID" value="MBE4908557.1"/>
    <property type="molecule type" value="Genomic_DNA"/>
</dbReference>
<name>A0ABR9QJ80_9BACI</name>
<accession>A0ABR9QJ80</accession>
<dbReference type="RefSeq" id="WP_193536360.1">
    <property type="nucleotide sequence ID" value="NZ_JADCLJ010000020.1"/>
</dbReference>
<dbReference type="InterPro" id="IPR024884">
    <property type="entry name" value="NAPE-PLD"/>
</dbReference>
<dbReference type="PIRSF" id="PIRSF038896">
    <property type="entry name" value="NAPE-PLD"/>
    <property type="match status" value="1"/>
</dbReference>
<gene>
    <name evidence="2" type="ORF">IMZ08_10865</name>
</gene>
<reference evidence="2 3" key="1">
    <citation type="submission" date="2020-10" db="EMBL/GenBank/DDBJ databases">
        <title>Bacillus sp. HD4P25, an endophyte from a halophyte.</title>
        <authorList>
            <person name="Sun J.-Q."/>
        </authorList>
    </citation>
    <scope>NUCLEOTIDE SEQUENCE [LARGE SCALE GENOMIC DNA]</scope>
    <source>
        <strain evidence="2 3">YIM 93174</strain>
    </source>
</reference>
<organism evidence="2 3">
    <name type="scientific">Litchfieldia luteola</name>
    <dbReference type="NCBI Taxonomy" id="682179"/>
    <lineage>
        <taxon>Bacteria</taxon>
        <taxon>Bacillati</taxon>
        <taxon>Bacillota</taxon>
        <taxon>Bacilli</taxon>
        <taxon>Bacillales</taxon>
        <taxon>Bacillaceae</taxon>
        <taxon>Litchfieldia</taxon>
    </lineage>
</organism>
<dbReference type="SUPFAM" id="SSF56281">
    <property type="entry name" value="Metallo-hydrolase/oxidoreductase"/>
    <property type="match status" value="1"/>
</dbReference>
<protein>
    <submittedName>
        <fullName evidence="2">MBL fold metallo-hydrolase</fullName>
    </submittedName>
</protein>
<dbReference type="PANTHER" id="PTHR15032">
    <property type="entry name" value="N-ACYL-PHOSPHATIDYLETHANOLAMINE-HYDROLYZING PHOSPHOLIPASE D"/>
    <property type="match status" value="1"/>
</dbReference>
<dbReference type="InterPro" id="IPR036866">
    <property type="entry name" value="RibonucZ/Hydroxyglut_hydro"/>
</dbReference>